<dbReference type="CDD" id="cd00146">
    <property type="entry name" value="PKD"/>
    <property type="match status" value="2"/>
</dbReference>
<evidence type="ECO:0000259" key="7">
    <source>
        <dbReference type="SMART" id="SM00089"/>
    </source>
</evidence>
<dbReference type="SUPFAM" id="SSF49299">
    <property type="entry name" value="PKD domain"/>
    <property type="match status" value="8"/>
</dbReference>
<dbReference type="PANTHER" id="PTHR46182:SF2">
    <property type="entry name" value="FI19480P1"/>
    <property type="match status" value="1"/>
</dbReference>
<feature type="domain" description="PKD/Chitinase" evidence="7">
    <location>
        <begin position="1037"/>
        <end position="1128"/>
    </location>
</feature>
<keyword evidence="3" id="KW-1133">Transmembrane helix</keyword>
<evidence type="ECO:0000256" key="4">
    <source>
        <dbReference type="ARBA" id="ARBA00023136"/>
    </source>
</evidence>
<feature type="domain" description="PKD/Chitinase" evidence="7">
    <location>
        <begin position="451"/>
        <end position="539"/>
    </location>
</feature>
<dbReference type="SMART" id="SM00089">
    <property type="entry name" value="PKD"/>
    <property type="match status" value="8"/>
</dbReference>
<evidence type="ECO:0000256" key="1">
    <source>
        <dbReference type="ARBA" id="ARBA00004370"/>
    </source>
</evidence>
<dbReference type="FunFam" id="2.60.40.10:FF:000257">
    <property type="entry name" value="Dyslexia-associated protein KIAA0319-like"/>
    <property type="match status" value="1"/>
</dbReference>
<dbReference type="FunFam" id="2.60.40.10:FF:000061">
    <property type="entry name" value="Dyslexia-associated protein KIAA0319 homolog"/>
    <property type="match status" value="1"/>
</dbReference>
<organism evidence="8 9">
    <name type="scientific">Termititenax aidoneus</name>
    <dbReference type="NCBI Taxonomy" id="2218524"/>
    <lineage>
        <taxon>Bacteria</taxon>
        <taxon>Bacillati</taxon>
        <taxon>Candidatus Margulisiibacteriota</taxon>
        <taxon>Candidatus Termititenacia</taxon>
        <taxon>Candidatus Termititenacales</taxon>
        <taxon>Candidatus Termititenacaceae</taxon>
        <taxon>Candidatus Termititenax</taxon>
    </lineage>
</organism>
<feature type="domain" description="PKD/Chitinase" evidence="7">
    <location>
        <begin position="649"/>
        <end position="739"/>
    </location>
</feature>
<keyword evidence="9" id="KW-1185">Reference proteome</keyword>
<reference evidence="8 9" key="1">
    <citation type="journal article" date="2019" name="ISME J.">
        <title>Genome analyses of uncultured TG2/ZB3 bacteria in 'Margulisbacteria' specifically attached to ectosymbiotic spirochetes of protists in the termite gut.</title>
        <authorList>
            <person name="Utami Y.D."/>
            <person name="Kuwahara H."/>
            <person name="Igai K."/>
            <person name="Murakami T."/>
            <person name="Sugaya K."/>
            <person name="Morikawa T."/>
            <person name="Nagura Y."/>
            <person name="Yuki M."/>
            <person name="Deevong P."/>
            <person name="Inoue T."/>
            <person name="Kihara K."/>
            <person name="Lo N."/>
            <person name="Yamada A."/>
            <person name="Ohkuma M."/>
            <person name="Hongoh Y."/>
        </authorList>
    </citation>
    <scope>NUCLEOTIDE SEQUENCE [LARGE SCALE GENOMIC DNA]</scope>
    <source>
        <strain evidence="8">NkOx7-01</strain>
    </source>
</reference>
<dbReference type="SUPFAM" id="SSF54001">
    <property type="entry name" value="Cysteine proteinases"/>
    <property type="match status" value="1"/>
</dbReference>
<feature type="domain" description="Fibronectin type-III" evidence="6">
    <location>
        <begin position="552"/>
        <end position="630"/>
    </location>
</feature>
<dbReference type="SMART" id="SM00060">
    <property type="entry name" value="FN3"/>
    <property type="match status" value="7"/>
</dbReference>
<dbReference type="GO" id="GO:0016020">
    <property type="term" value="C:membrane"/>
    <property type="evidence" value="ECO:0007669"/>
    <property type="project" value="UniProtKB-SubCell"/>
</dbReference>
<dbReference type="InterPro" id="IPR035986">
    <property type="entry name" value="PKD_dom_sf"/>
</dbReference>
<gene>
    <name evidence="8" type="ORF">NO1_1706</name>
</gene>
<dbReference type="Proteomes" id="UP000269352">
    <property type="component" value="Unassembled WGS sequence"/>
</dbReference>
<accession>A0A388TD13</accession>
<evidence type="ECO:0000313" key="9">
    <source>
        <dbReference type="Proteomes" id="UP000269352"/>
    </source>
</evidence>
<evidence type="ECO:0000313" key="8">
    <source>
        <dbReference type="EMBL" id="GBR74549.1"/>
    </source>
</evidence>
<dbReference type="EMBL" id="BGZN01000054">
    <property type="protein sequence ID" value="GBR74549.1"/>
    <property type="molecule type" value="Genomic_DNA"/>
</dbReference>
<evidence type="ECO:0000256" key="3">
    <source>
        <dbReference type="ARBA" id="ARBA00022989"/>
    </source>
</evidence>
<protein>
    <submittedName>
        <fullName evidence="8">Protein contining PKD-domain</fullName>
    </submittedName>
</protein>
<comment type="caution">
    <text evidence="8">The sequence shown here is derived from an EMBL/GenBank/DDBJ whole genome shotgun (WGS) entry which is preliminary data.</text>
</comment>
<dbReference type="Gene3D" id="3.10.620.30">
    <property type="match status" value="1"/>
</dbReference>
<feature type="domain" description="Fibronectin type-III" evidence="6">
    <location>
        <begin position="844"/>
        <end position="923"/>
    </location>
</feature>
<feature type="domain" description="Fibronectin type-III" evidence="6">
    <location>
        <begin position="944"/>
        <end position="1021"/>
    </location>
</feature>
<dbReference type="InterPro" id="IPR003961">
    <property type="entry name" value="FN3_dom"/>
</dbReference>
<feature type="domain" description="PKD/Chitinase" evidence="7">
    <location>
        <begin position="353"/>
        <end position="442"/>
    </location>
</feature>
<keyword evidence="5" id="KW-0325">Glycoprotein</keyword>
<dbReference type="InterPro" id="IPR029865">
    <property type="entry name" value="KIAA0319-like"/>
</dbReference>
<feature type="domain" description="Fibronectin type-III" evidence="6">
    <location>
        <begin position="441"/>
        <end position="528"/>
    </location>
</feature>
<evidence type="ECO:0000256" key="5">
    <source>
        <dbReference type="ARBA" id="ARBA00023180"/>
    </source>
</evidence>
<keyword evidence="4" id="KW-0472">Membrane</keyword>
<feature type="domain" description="Fibronectin type-III" evidence="6">
    <location>
        <begin position="344"/>
        <end position="430"/>
    </location>
</feature>
<name>A0A388TD13_TERA1</name>
<dbReference type="InterPro" id="IPR022409">
    <property type="entry name" value="PKD/Chitinase_dom"/>
</dbReference>
<sequence length="1349" mass="143244">MPETNKVLLETDNEYSVELEDKTGSFLSSVDEELGNSFGGDTTVIRSRLRIAGKNKQTKAAKTREQAFMARTLQVLFPWRKKSAAGLRLDSASLSGRFGGKNRSAPAEKKTDSGYIRNFKQYDPPEEIAQEKDSYYTVKHTASGAVVDGAYGYSAKTDSYNSVTDYIDPFSPQIAELLKNIPELNDAVLSTEEKLVKLYNYIVENFAYESESADSWSGVGETIAKRSGDCEDLATLLASALIALLKREGLSYKEAQERVFAVAGSSPQYGDHVFVEYTADDGQKYIFDPALHGQTIQSLAELTQAADPDFVVYFRFNDNKVVGETLDDVNSTDNVIAFNSAAANTAPRAIASSNLGNDNIVMTLPSNSITFNANSSSDADGSITGYAWTQISGPSGATIASPSSSSTSVSNLRVGTYVFKLVVTDNGGKTDYDTITIMVNPEPANVAPTAVATSSSSAIQLPTNSVTLYGNSSSDSDGSITGYTWSQVSGPSTATIVSSSGANTAVQNLQAGTYVFRLQVTDNRGSTSYADVTVVVNAASQPVNQKPTAIASSNLGNDNIVMTLPSNSITLNANSSSDADGSITGYAWTQISGPSGATIASPSNNSTSVSNLQVGTYVFKLVVTDNGGKTDYDTITIVVNPAQPNVAPTAVATSSSSEIQLPTNSVTLYGNSSSDSDGSITGYTWSQVSGPSQATIVNSSSVNTAVQNLQAGAYVFKLKVTDNRGSTAETTVSITVKPANQPPVAIAGSNKGQDNITLTLPENSITLNANSSSDADGSITGYAWTQISGPSGATIASPSNSSTSVSNLQVGTYVFKLVVTDNGGKTDYDTITITVNSESANVLPTAVATSSSSAIQLPTNSVTLSGSSSYDSDGSIAGYAWSQVSGPSAATIVSSSGVNTTVQNLQAGTYVFKLLVTDNKGDTNYTTITITVSPNQRPTAIASSDKGQDDIVMMMPENSITLNANSSSDADGTITEYEWTQISGPDGATIASPSSSSTSVSNLQVGTYVFKLVVTDNGGKTDYDTITITVIPDGRPTADAGGDQIIRLPEDSVTLDGNGSTDPDGEIVSYYWEQIGGPSSGSYIISGKDTASPTLYKLIAGTYIFQLTVTDNDGYTHTDTVTVKVLPALKPLDPAELTDTHAPIDKNMIGLIINETVTNAVIQMSKDEEFLFKYEAYDLSDLAKGSMYLSKDSGDSEGILAELARLINAGNKADLNNYINDTVLPWLNSEEVRYANLRYEKPEYNAIYNEIVRTKQNMQAIVQYPNMQALLDSSYVGTISTPFIQVDTYKFNQLKETILFGAYLQKLLTMITQAKGDSRNAIQEILIQQSGYQKMNIEKLNDKQTTYLT</sequence>
<dbReference type="InterPro" id="IPR038765">
    <property type="entry name" value="Papain-like_cys_pep_sf"/>
</dbReference>
<feature type="domain" description="PKD/Chitinase" evidence="7">
    <location>
        <begin position="553"/>
        <end position="642"/>
    </location>
</feature>
<feature type="domain" description="PKD/Chitinase" evidence="7">
    <location>
        <begin position="847"/>
        <end position="935"/>
    </location>
</feature>
<proteinExistence type="predicted"/>
<dbReference type="InterPro" id="IPR013783">
    <property type="entry name" value="Ig-like_fold"/>
</dbReference>
<dbReference type="GO" id="GO:0031410">
    <property type="term" value="C:cytoplasmic vesicle"/>
    <property type="evidence" value="ECO:0007669"/>
    <property type="project" value="TreeGrafter"/>
</dbReference>
<keyword evidence="2" id="KW-0812">Transmembrane</keyword>
<evidence type="ECO:0000259" key="6">
    <source>
        <dbReference type="SMART" id="SM00060"/>
    </source>
</evidence>
<comment type="subcellular location">
    <subcellularLocation>
        <location evidence="1">Membrane</location>
    </subcellularLocation>
</comment>
<feature type="domain" description="Fibronectin type-III" evidence="6">
    <location>
        <begin position="740"/>
        <end position="826"/>
    </location>
</feature>
<dbReference type="PANTHER" id="PTHR46182">
    <property type="entry name" value="FI19480P1"/>
    <property type="match status" value="1"/>
</dbReference>
<feature type="non-terminal residue" evidence="8">
    <location>
        <position position="1349"/>
    </location>
</feature>
<feature type="domain" description="Fibronectin type-III" evidence="6">
    <location>
        <begin position="641"/>
        <end position="727"/>
    </location>
</feature>
<evidence type="ECO:0000256" key="2">
    <source>
        <dbReference type="ARBA" id="ARBA00022692"/>
    </source>
</evidence>
<dbReference type="Gene3D" id="2.60.40.10">
    <property type="entry name" value="Immunoglobulins"/>
    <property type="match status" value="8"/>
</dbReference>
<feature type="domain" description="PKD/Chitinase" evidence="7">
    <location>
        <begin position="937"/>
        <end position="1033"/>
    </location>
</feature>
<dbReference type="Pfam" id="PF22352">
    <property type="entry name" value="K319L-like_PKD"/>
    <property type="match status" value="8"/>
</dbReference>
<feature type="domain" description="PKD/Chitinase" evidence="7">
    <location>
        <begin position="749"/>
        <end position="838"/>
    </location>
</feature>